<keyword evidence="8" id="KW-0902">Two-component regulatory system</keyword>
<dbReference type="Pfam" id="PF25323">
    <property type="entry name" value="6TM_PilS"/>
    <property type="match status" value="1"/>
</dbReference>
<feature type="transmembrane region" description="Helical" evidence="9">
    <location>
        <begin position="21"/>
        <end position="40"/>
    </location>
</feature>
<dbReference type="Gene3D" id="3.30.565.10">
    <property type="entry name" value="Histidine kinase-like ATPase, C-terminal domain"/>
    <property type="match status" value="1"/>
</dbReference>
<proteinExistence type="predicted"/>
<feature type="transmembrane region" description="Helical" evidence="9">
    <location>
        <begin position="78"/>
        <end position="99"/>
    </location>
</feature>
<evidence type="ECO:0000256" key="4">
    <source>
        <dbReference type="ARBA" id="ARBA00022679"/>
    </source>
</evidence>
<dbReference type="EMBL" id="CP061799">
    <property type="protein sequence ID" value="QTA80536.1"/>
    <property type="molecule type" value="Genomic_DNA"/>
</dbReference>
<sequence>MKNNQPSEPDNDFNNKLKWLMFFRVLFTSLLLGSTIVLQFGENFFPLSEPLLVLYELIIALFLLSFIYSIILPRIKRVVFFAYIQVSIDTLMVTLIIFLTGSFASLFSFLYLVVIIYASMLLFKKGSMIMAALCSIQYGILVDMEFYGVIKPFGIEESLTALNIEWSYVLYKIMIIMIACFAVAFLSGFLAEQARKTRKELRAMEAHVKRVERMAAVGEMAAGLAHEIKNPLASLRGSIQILIEDIICDPGNEKLMNIILREADRLNSLVSNFLLFAKPPPAKPEIIDLENALTEIVTILEKDRLCRDITITRDIEPGIWVEMDSGHLRQVIWNLLINAAESITGRGFIDIGVKSLKDQYVIITIKDNGCGIPQDVIPSIFDPFITTKPDGTGLGLSIVHRIIESYESRLDVESSVDRGTLFTIKLKKSIISPNNEKK</sequence>
<dbReference type="SMART" id="SM00387">
    <property type="entry name" value="HATPase_c"/>
    <property type="match status" value="1"/>
</dbReference>
<feature type="domain" description="Histidine kinase" evidence="10">
    <location>
        <begin position="223"/>
        <end position="430"/>
    </location>
</feature>
<dbReference type="CDD" id="cd00082">
    <property type="entry name" value="HisKA"/>
    <property type="match status" value="1"/>
</dbReference>
<keyword evidence="7" id="KW-0067">ATP-binding</keyword>
<keyword evidence="9" id="KW-0812">Transmembrane</keyword>
<feature type="transmembrane region" description="Helical" evidence="9">
    <location>
        <begin position="170"/>
        <end position="191"/>
    </location>
</feature>
<gene>
    <name evidence="11" type="ORF">dnl_28410</name>
</gene>
<evidence type="ECO:0000256" key="5">
    <source>
        <dbReference type="ARBA" id="ARBA00022741"/>
    </source>
</evidence>
<dbReference type="InterPro" id="IPR036097">
    <property type="entry name" value="HisK_dim/P_sf"/>
</dbReference>
<evidence type="ECO:0000313" key="11">
    <source>
        <dbReference type="EMBL" id="QTA80536.1"/>
    </source>
</evidence>
<dbReference type="GO" id="GO:0005524">
    <property type="term" value="F:ATP binding"/>
    <property type="evidence" value="ECO:0007669"/>
    <property type="project" value="UniProtKB-KW"/>
</dbReference>
<dbReference type="PANTHER" id="PTHR43065:SF10">
    <property type="entry name" value="PEROXIDE STRESS-ACTIVATED HISTIDINE KINASE MAK3"/>
    <property type="match status" value="1"/>
</dbReference>
<accession>A0A975B7X0</accession>
<dbReference type="SMART" id="SM00388">
    <property type="entry name" value="HisKA"/>
    <property type="match status" value="1"/>
</dbReference>
<keyword evidence="3" id="KW-0597">Phosphoprotein</keyword>
<feature type="transmembrane region" description="Helical" evidence="9">
    <location>
        <begin position="105"/>
        <end position="123"/>
    </location>
</feature>
<dbReference type="RefSeq" id="WP_207692179.1">
    <property type="nucleotide sequence ID" value="NZ_CP061799.1"/>
</dbReference>
<evidence type="ECO:0000259" key="10">
    <source>
        <dbReference type="PROSITE" id="PS50109"/>
    </source>
</evidence>
<keyword evidence="9" id="KW-0472">Membrane</keyword>
<keyword evidence="4" id="KW-0808">Transferase</keyword>
<comment type="catalytic activity">
    <reaction evidence="1">
        <text>ATP + protein L-histidine = ADP + protein N-phospho-L-histidine.</text>
        <dbReference type="EC" id="2.7.13.3"/>
    </reaction>
</comment>
<dbReference type="PANTHER" id="PTHR43065">
    <property type="entry name" value="SENSOR HISTIDINE KINASE"/>
    <property type="match status" value="1"/>
</dbReference>
<evidence type="ECO:0000256" key="6">
    <source>
        <dbReference type="ARBA" id="ARBA00022777"/>
    </source>
</evidence>
<evidence type="ECO:0000313" key="12">
    <source>
        <dbReference type="Proteomes" id="UP000663720"/>
    </source>
</evidence>
<dbReference type="PRINTS" id="PR00344">
    <property type="entry name" value="BCTRLSENSOR"/>
</dbReference>
<evidence type="ECO:0000256" key="1">
    <source>
        <dbReference type="ARBA" id="ARBA00000085"/>
    </source>
</evidence>
<organism evidence="11 12">
    <name type="scientific">Desulfonema limicola</name>
    <dbReference type="NCBI Taxonomy" id="45656"/>
    <lineage>
        <taxon>Bacteria</taxon>
        <taxon>Pseudomonadati</taxon>
        <taxon>Thermodesulfobacteriota</taxon>
        <taxon>Desulfobacteria</taxon>
        <taxon>Desulfobacterales</taxon>
        <taxon>Desulfococcaceae</taxon>
        <taxon>Desulfonema</taxon>
    </lineage>
</organism>
<keyword evidence="5" id="KW-0547">Nucleotide-binding</keyword>
<dbReference type="InterPro" id="IPR003594">
    <property type="entry name" value="HATPase_dom"/>
</dbReference>
<dbReference type="AlphaFoldDB" id="A0A975B7X0"/>
<evidence type="ECO:0000256" key="2">
    <source>
        <dbReference type="ARBA" id="ARBA00012438"/>
    </source>
</evidence>
<feature type="transmembrane region" description="Helical" evidence="9">
    <location>
        <begin position="52"/>
        <end position="71"/>
    </location>
</feature>
<dbReference type="InterPro" id="IPR003661">
    <property type="entry name" value="HisK_dim/P_dom"/>
</dbReference>
<keyword evidence="9" id="KW-1133">Transmembrane helix</keyword>
<dbReference type="InterPro" id="IPR005467">
    <property type="entry name" value="His_kinase_dom"/>
</dbReference>
<dbReference type="SUPFAM" id="SSF55874">
    <property type="entry name" value="ATPase domain of HSP90 chaperone/DNA topoisomerase II/histidine kinase"/>
    <property type="match status" value="1"/>
</dbReference>
<dbReference type="Pfam" id="PF02518">
    <property type="entry name" value="HATPase_c"/>
    <property type="match status" value="1"/>
</dbReference>
<reference evidence="11" key="1">
    <citation type="journal article" date="2021" name="Microb. Physiol.">
        <title>Proteogenomic Insights into the Physiology of Marine, Sulfate-Reducing, Filamentous Desulfonema limicola and Desulfonema magnum.</title>
        <authorList>
            <person name="Schnaars V."/>
            <person name="Wohlbrand L."/>
            <person name="Scheve S."/>
            <person name="Hinrichs C."/>
            <person name="Reinhardt R."/>
            <person name="Rabus R."/>
        </authorList>
    </citation>
    <scope>NUCLEOTIDE SEQUENCE</scope>
    <source>
        <strain evidence="11">5ac10</strain>
    </source>
</reference>
<dbReference type="Pfam" id="PF00512">
    <property type="entry name" value="HisKA"/>
    <property type="match status" value="1"/>
</dbReference>
<keyword evidence="6 11" id="KW-0418">Kinase</keyword>
<evidence type="ECO:0000256" key="7">
    <source>
        <dbReference type="ARBA" id="ARBA00022840"/>
    </source>
</evidence>
<dbReference type="SUPFAM" id="SSF47384">
    <property type="entry name" value="Homodimeric domain of signal transducing histidine kinase"/>
    <property type="match status" value="1"/>
</dbReference>
<dbReference type="InterPro" id="IPR036890">
    <property type="entry name" value="HATPase_C_sf"/>
</dbReference>
<evidence type="ECO:0000256" key="9">
    <source>
        <dbReference type="SAM" id="Phobius"/>
    </source>
</evidence>
<keyword evidence="12" id="KW-1185">Reference proteome</keyword>
<protein>
    <recommendedName>
        <fullName evidence="2">histidine kinase</fullName>
        <ecNumber evidence="2">2.7.13.3</ecNumber>
    </recommendedName>
</protein>
<dbReference type="InterPro" id="IPR004358">
    <property type="entry name" value="Sig_transdc_His_kin-like_C"/>
</dbReference>
<dbReference type="EC" id="2.7.13.3" evidence="2"/>
<dbReference type="PROSITE" id="PS50109">
    <property type="entry name" value="HIS_KIN"/>
    <property type="match status" value="1"/>
</dbReference>
<dbReference type="Proteomes" id="UP000663720">
    <property type="component" value="Chromosome"/>
</dbReference>
<dbReference type="KEGG" id="dli:dnl_28410"/>
<dbReference type="Gene3D" id="1.10.287.130">
    <property type="match status" value="1"/>
</dbReference>
<evidence type="ECO:0000256" key="8">
    <source>
        <dbReference type="ARBA" id="ARBA00023012"/>
    </source>
</evidence>
<evidence type="ECO:0000256" key="3">
    <source>
        <dbReference type="ARBA" id="ARBA00022553"/>
    </source>
</evidence>
<dbReference type="GO" id="GO:0000155">
    <property type="term" value="F:phosphorelay sensor kinase activity"/>
    <property type="evidence" value="ECO:0007669"/>
    <property type="project" value="InterPro"/>
</dbReference>
<name>A0A975B7X0_9BACT</name>